<dbReference type="PANTHER" id="PTHR32039">
    <property type="entry name" value="MAGNESIUM-CHELATASE SUBUNIT CHLI"/>
    <property type="match status" value="1"/>
</dbReference>
<dbReference type="SUPFAM" id="SSF52540">
    <property type="entry name" value="P-loop containing nucleoside triphosphate hydrolases"/>
    <property type="match status" value="1"/>
</dbReference>
<feature type="domain" description="Mg chelatase-related protein C-terminal" evidence="2">
    <location>
        <begin position="63"/>
        <end position="159"/>
    </location>
</feature>
<feature type="domain" description="Magnesium chelatase ChlI-like catalytic" evidence="1">
    <location>
        <begin position="1"/>
        <end position="56"/>
    </location>
</feature>
<dbReference type="AlphaFoldDB" id="A0A645IE76"/>
<dbReference type="InterPro" id="IPR000523">
    <property type="entry name" value="Mg_chelatse_chII-like_cat_dom"/>
</dbReference>
<reference evidence="3" key="1">
    <citation type="submission" date="2019-08" db="EMBL/GenBank/DDBJ databases">
        <authorList>
            <person name="Kucharzyk K."/>
            <person name="Murdoch R.W."/>
            <person name="Higgins S."/>
            <person name="Loffler F."/>
        </authorList>
    </citation>
    <scope>NUCLEOTIDE SEQUENCE</scope>
</reference>
<protein>
    <submittedName>
        <fullName evidence="3">Competence protein ComM</fullName>
    </submittedName>
</protein>
<dbReference type="PANTHER" id="PTHR32039:SF7">
    <property type="entry name" value="COMPETENCE PROTEIN COMM"/>
    <property type="match status" value="1"/>
</dbReference>
<dbReference type="Pfam" id="PF01078">
    <property type="entry name" value="Mg_chelatase"/>
    <property type="match status" value="1"/>
</dbReference>
<dbReference type="InterPro" id="IPR027417">
    <property type="entry name" value="P-loop_NTPase"/>
</dbReference>
<dbReference type="InterPro" id="IPR045006">
    <property type="entry name" value="CHLI-like"/>
</dbReference>
<dbReference type="Pfam" id="PF13335">
    <property type="entry name" value="Mg_chelatase_C"/>
    <property type="match status" value="1"/>
</dbReference>
<evidence type="ECO:0000259" key="2">
    <source>
        <dbReference type="Pfam" id="PF13335"/>
    </source>
</evidence>
<accession>A0A645IE76</accession>
<dbReference type="EMBL" id="VSSQ01113063">
    <property type="protein sequence ID" value="MPN49631.1"/>
    <property type="molecule type" value="Genomic_DNA"/>
</dbReference>
<comment type="caution">
    <text evidence="3">The sequence shown here is derived from an EMBL/GenBank/DDBJ whole genome shotgun (WGS) entry which is preliminary data.</text>
</comment>
<dbReference type="GO" id="GO:0005524">
    <property type="term" value="F:ATP binding"/>
    <property type="evidence" value="ECO:0007669"/>
    <property type="project" value="InterPro"/>
</dbReference>
<dbReference type="InterPro" id="IPR025158">
    <property type="entry name" value="Mg_chelat-rel_C"/>
</dbReference>
<evidence type="ECO:0000259" key="1">
    <source>
        <dbReference type="Pfam" id="PF01078"/>
    </source>
</evidence>
<evidence type="ECO:0000313" key="3">
    <source>
        <dbReference type="EMBL" id="MPN49631.1"/>
    </source>
</evidence>
<dbReference type="Gene3D" id="3.40.50.300">
    <property type="entry name" value="P-loop containing nucleotide triphosphate hydrolases"/>
    <property type="match status" value="1"/>
</dbReference>
<organism evidence="3">
    <name type="scientific">bioreactor metagenome</name>
    <dbReference type="NCBI Taxonomy" id="1076179"/>
    <lineage>
        <taxon>unclassified sequences</taxon>
        <taxon>metagenomes</taxon>
        <taxon>ecological metagenomes</taxon>
    </lineage>
</organism>
<name>A0A645IE76_9ZZZZ</name>
<proteinExistence type="predicted"/>
<gene>
    <name evidence="3" type="primary">comM_47</name>
    <name evidence="3" type="ORF">SDC9_197253</name>
</gene>
<sequence length="168" mass="18797">MLVAAMNPCPCGFYGHPTKPCSCSPTAISRYLNKVSGPLLDRIDIHLEVPAIDYESLTGKAPGESSALLRQRVADARHRQLARFEGRGITSNCAIPRALLEEFCPLTQEAEQLLKMAFERLGLSARGYDRILKVSRTIADLDNCDTIDSSHVSEAIQYRTLDRKYWNR</sequence>